<dbReference type="SUPFAM" id="SSF54631">
    <property type="entry name" value="CBS-domain pair"/>
    <property type="match status" value="1"/>
</dbReference>
<feature type="chain" id="PRO_5043046962" evidence="3">
    <location>
        <begin position="21"/>
        <end position="226"/>
    </location>
</feature>
<evidence type="ECO:0000256" key="1">
    <source>
        <dbReference type="ARBA" id="ARBA00022737"/>
    </source>
</evidence>
<keyword evidence="2" id="KW-0129">CBS domain</keyword>
<dbReference type="Pfam" id="PF00571">
    <property type="entry name" value="CBS"/>
    <property type="match status" value="2"/>
</dbReference>
<proteinExistence type="predicted"/>
<feature type="signal peptide" evidence="3">
    <location>
        <begin position="1"/>
        <end position="20"/>
    </location>
</feature>
<organism evidence="5 6">
    <name type="scientific">Dillenia turbinata</name>
    <dbReference type="NCBI Taxonomy" id="194707"/>
    <lineage>
        <taxon>Eukaryota</taxon>
        <taxon>Viridiplantae</taxon>
        <taxon>Streptophyta</taxon>
        <taxon>Embryophyta</taxon>
        <taxon>Tracheophyta</taxon>
        <taxon>Spermatophyta</taxon>
        <taxon>Magnoliopsida</taxon>
        <taxon>eudicotyledons</taxon>
        <taxon>Gunneridae</taxon>
        <taxon>Pentapetalae</taxon>
        <taxon>Dilleniales</taxon>
        <taxon>Dilleniaceae</taxon>
        <taxon>Dillenia</taxon>
    </lineage>
</organism>
<dbReference type="EMBL" id="JBAMMX010000024">
    <property type="protein sequence ID" value="KAK6916415.1"/>
    <property type="molecule type" value="Genomic_DNA"/>
</dbReference>
<evidence type="ECO:0000256" key="2">
    <source>
        <dbReference type="PROSITE-ProRule" id="PRU00703"/>
    </source>
</evidence>
<dbReference type="InterPro" id="IPR046342">
    <property type="entry name" value="CBS_dom_sf"/>
</dbReference>
<dbReference type="PROSITE" id="PS51371">
    <property type="entry name" value="CBS"/>
    <property type="match status" value="2"/>
</dbReference>
<evidence type="ECO:0000256" key="3">
    <source>
        <dbReference type="SAM" id="SignalP"/>
    </source>
</evidence>
<dbReference type="AlphaFoldDB" id="A0AAN8UIW6"/>
<accession>A0AAN8UIW6</accession>
<dbReference type="Proteomes" id="UP001370490">
    <property type="component" value="Unassembled WGS sequence"/>
</dbReference>
<comment type="caution">
    <text evidence="5">The sequence shown here is derived from an EMBL/GenBank/DDBJ whole genome shotgun (WGS) entry which is preliminary data.</text>
</comment>
<feature type="domain" description="CBS" evidence="4">
    <location>
        <begin position="75"/>
        <end position="134"/>
    </location>
</feature>
<evidence type="ECO:0000259" key="4">
    <source>
        <dbReference type="PROSITE" id="PS51371"/>
    </source>
</evidence>
<keyword evidence="1" id="KW-0677">Repeat</keyword>
<dbReference type="SMART" id="SM00116">
    <property type="entry name" value="CBS"/>
    <property type="match status" value="2"/>
</dbReference>
<dbReference type="InterPro" id="IPR051462">
    <property type="entry name" value="CBS_domain-containing"/>
</dbReference>
<name>A0AAN8UIW6_9MAGN</name>
<protein>
    <submittedName>
        <fullName evidence="5">CBS domain</fullName>
    </submittedName>
</protein>
<dbReference type="PANTHER" id="PTHR48108">
    <property type="entry name" value="CBS DOMAIN-CONTAINING PROTEIN CBSX2, CHLOROPLASTIC"/>
    <property type="match status" value="1"/>
</dbReference>
<keyword evidence="6" id="KW-1185">Reference proteome</keyword>
<evidence type="ECO:0000313" key="6">
    <source>
        <dbReference type="Proteomes" id="UP001370490"/>
    </source>
</evidence>
<feature type="domain" description="CBS" evidence="4">
    <location>
        <begin position="169"/>
        <end position="226"/>
    </location>
</feature>
<gene>
    <name evidence="5" type="ORF">RJ641_019276</name>
</gene>
<dbReference type="PANTHER" id="PTHR48108:SF6">
    <property type="entry name" value="CBS DOMAIN-CONTAINING PROTEIN CBSX1, CHLOROPLASTIC"/>
    <property type="match status" value="1"/>
</dbReference>
<reference evidence="5 6" key="1">
    <citation type="submission" date="2023-12" db="EMBL/GenBank/DDBJ databases">
        <title>A high-quality genome assembly for Dillenia turbinata (Dilleniales).</title>
        <authorList>
            <person name="Chanderbali A."/>
        </authorList>
    </citation>
    <scope>NUCLEOTIDE SEQUENCE [LARGE SCALE GENOMIC DNA]</scope>
    <source>
        <strain evidence="5">LSX21</strain>
        <tissue evidence="5">Leaf</tissue>
    </source>
</reference>
<dbReference type="Gene3D" id="3.10.580.10">
    <property type="entry name" value="CBS-domain"/>
    <property type="match status" value="1"/>
</dbReference>
<sequence length="226" mass="25050">MDSVSLIASHFLLPRLSVSASLFPSLSPSTVDCHNRQWRNSFSSFRTSFSPLAVRASATESFPLKNRTHVVGDFMTKKEDLHVLKTTTTVDEALETLVEKRITGFPVIDDDGNLVGLVSDYDLLALDSVTGGGLVDADVFPDVDSSWNRFKEIRKLLTKTNGKVIGDLMTPAPLFVCETTFLEDAARLLLETKYHRLPVIDSNGKLVGVINREDIVRAALEKKLRQ</sequence>
<evidence type="ECO:0000313" key="5">
    <source>
        <dbReference type="EMBL" id="KAK6916415.1"/>
    </source>
</evidence>
<dbReference type="InterPro" id="IPR000644">
    <property type="entry name" value="CBS_dom"/>
</dbReference>
<keyword evidence="3" id="KW-0732">Signal</keyword>